<feature type="chain" id="PRO_5046832879" description="Gram-positive cocci surface proteins LPxTG domain-containing protein" evidence="2">
    <location>
        <begin position="33"/>
        <end position="272"/>
    </location>
</feature>
<feature type="compositionally biased region" description="Low complexity" evidence="1">
    <location>
        <begin position="205"/>
        <end position="218"/>
    </location>
</feature>
<evidence type="ECO:0000313" key="4">
    <source>
        <dbReference type="Proteomes" id="UP001597023"/>
    </source>
</evidence>
<dbReference type="Proteomes" id="UP001597023">
    <property type="component" value="Unassembled WGS sequence"/>
</dbReference>
<dbReference type="RefSeq" id="WP_381608043.1">
    <property type="nucleotide sequence ID" value="NZ_JBHTEB010000001.1"/>
</dbReference>
<name>A0ABW2W9P4_9ACTN</name>
<feature type="region of interest" description="Disordered" evidence="1">
    <location>
        <begin position="191"/>
        <end position="246"/>
    </location>
</feature>
<keyword evidence="2" id="KW-0732">Signal</keyword>
<dbReference type="EMBL" id="JBHTEB010000001">
    <property type="protein sequence ID" value="MFD0315237.1"/>
    <property type="molecule type" value="Genomic_DNA"/>
</dbReference>
<sequence length="272" mass="28321">MRRSKPPAALLAPLTTLAVLPLAIAAPTPAHAAPHAPTCAPAPGSRDFPVTARVHGGPDAYQAGGGYGTWSIDLTNTTARPCTGVHPVVVLVDERRRLRAGQPQLEFYAGDRPHPVTFEATDQDELVGAFDDGFPGFTLAPGRTLTVRVRLAITSDAVANEVTANAAVVHRRGDDGDWVGQSNDYRFTIRADPTVPAPDDPDPDPGTGTATPDPSATPRQDRLPTAEEAGEAEAAPGHLAATGRPPALPTAALATALTLTGTALRLLTRGRR</sequence>
<feature type="compositionally biased region" description="Low complexity" evidence="1">
    <location>
        <begin position="232"/>
        <end position="246"/>
    </location>
</feature>
<proteinExistence type="predicted"/>
<comment type="caution">
    <text evidence="3">The sequence shown here is derived from an EMBL/GenBank/DDBJ whole genome shotgun (WGS) entry which is preliminary data.</text>
</comment>
<evidence type="ECO:0000313" key="3">
    <source>
        <dbReference type="EMBL" id="MFD0315237.1"/>
    </source>
</evidence>
<evidence type="ECO:0000256" key="2">
    <source>
        <dbReference type="SAM" id="SignalP"/>
    </source>
</evidence>
<keyword evidence="4" id="KW-1185">Reference proteome</keyword>
<feature type="signal peptide" evidence="2">
    <location>
        <begin position="1"/>
        <end position="32"/>
    </location>
</feature>
<evidence type="ECO:0008006" key="5">
    <source>
        <dbReference type="Google" id="ProtNLM"/>
    </source>
</evidence>
<evidence type="ECO:0000256" key="1">
    <source>
        <dbReference type="SAM" id="MobiDB-lite"/>
    </source>
</evidence>
<accession>A0ABW2W9P4</accession>
<gene>
    <name evidence="3" type="ORF">ACFQZ6_13555</name>
</gene>
<protein>
    <recommendedName>
        <fullName evidence="5">Gram-positive cocci surface proteins LPxTG domain-containing protein</fullName>
    </recommendedName>
</protein>
<organism evidence="3 4">
    <name type="scientific">Streptomyces flavalbus</name>
    <dbReference type="NCBI Taxonomy" id="2665155"/>
    <lineage>
        <taxon>Bacteria</taxon>
        <taxon>Bacillati</taxon>
        <taxon>Actinomycetota</taxon>
        <taxon>Actinomycetes</taxon>
        <taxon>Kitasatosporales</taxon>
        <taxon>Streptomycetaceae</taxon>
        <taxon>Streptomyces</taxon>
    </lineage>
</organism>
<reference evidence="4" key="1">
    <citation type="journal article" date="2019" name="Int. J. Syst. Evol. Microbiol.">
        <title>The Global Catalogue of Microorganisms (GCM) 10K type strain sequencing project: providing services to taxonomists for standard genome sequencing and annotation.</title>
        <authorList>
            <consortium name="The Broad Institute Genomics Platform"/>
            <consortium name="The Broad Institute Genome Sequencing Center for Infectious Disease"/>
            <person name="Wu L."/>
            <person name="Ma J."/>
        </authorList>
    </citation>
    <scope>NUCLEOTIDE SEQUENCE [LARGE SCALE GENOMIC DNA]</scope>
    <source>
        <strain evidence="4">CGMCC 4.7400</strain>
    </source>
</reference>